<dbReference type="PROSITE" id="PS51450">
    <property type="entry name" value="LRR"/>
    <property type="match status" value="1"/>
</dbReference>
<keyword evidence="1" id="KW-0433">Leucine-rich repeat</keyword>
<dbReference type="Pfam" id="PF13855">
    <property type="entry name" value="LRR_8"/>
    <property type="match status" value="1"/>
</dbReference>
<dbReference type="InterPro" id="IPR050216">
    <property type="entry name" value="LRR_domain-containing"/>
</dbReference>
<dbReference type="eggNOG" id="COG4886">
    <property type="taxonomic scope" value="Bacteria"/>
</dbReference>
<dbReference type="OrthoDB" id="5343074at2"/>
<sequence length="346" mass="40403">MLQTTENKWVQELFQWADDNNIPDLFYIEEEFFDINGDCFYEKIPLGLTRNEEKLVKLDELNLCWHNCSEMPEQIKYLTHLKKLNFAKSACGTQPPFYKNADGPNRLKEIPEWITELYNLEELNLSENEVRYVPEYIGKLTKLKKLYLHNNGIVFIEPDLAKLKSLEVLWLDGSYLLVLSQAQTLLERSGILEKDDRSKHCHLQLDLRIMDLLSKDNLDELLDTSSELYFSPHRYTLIACRYAIHILIGLKKTVDHTRLNESWLNLTDIRKLVCQLPKLNELWLKGLKGSMYGPINLHHNGIELITSKKNVIIDFDHILIEPWANEPLGNNFGNILTALDLWGDYS</sequence>
<proteinExistence type="predicted"/>
<dbReference type="SMART" id="SM00369">
    <property type="entry name" value="LRR_TYP"/>
    <property type="match status" value="2"/>
</dbReference>
<dbReference type="InterPro" id="IPR001611">
    <property type="entry name" value="Leu-rich_rpt"/>
</dbReference>
<dbReference type="Proteomes" id="UP000053586">
    <property type="component" value="Unassembled WGS sequence"/>
</dbReference>
<keyword evidence="4" id="KW-1185">Reference proteome</keyword>
<dbReference type="SUPFAM" id="SSF52058">
    <property type="entry name" value="L domain-like"/>
    <property type="match status" value="1"/>
</dbReference>
<dbReference type="RefSeq" id="WP_006006118.1">
    <property type="nucleotide sequence ID" value="NZ_BAET01000024.1"/>
</dbReference>
<dbReference type="PANTHER" id="PTHR48051">
    <property type="match status" value="1"/>
</dbReference>
<dbReference type="Gene3D" id="3.80.10.10">
    <property type="entry name" value="Ribonuclease Inhibitor"/>
    <property type="match status" value="1"/>
</dbReference>
<dbReference type="EMBL" id="BAET01000024">
    <property type="protein sequence ID" value="GAB56216.1"/>
    <property type="molecule type" value="Genomic_DNA"/>
</dbReference>
<evidence type="ECO:0000313" key="3">
    <source>
        <dbReference type="EMBL" id="GAB56216.1"/>
    </source>
</evidence>
<evidence type="ECO:0000256" key="1">
    <source>
        <dbReference type="ARBA" id="ARBA00022614"/>
    </source>
</evidence>
<gene>
    <name evidence="3" type="ORF">GPUN_2101</name>
</gene>
<keyword evidence="2" id="KW-0677">Repeat</keyword>
<dbReference type="InterPro" id="IPR003591">
    <property type="entry name" value="Leu-rich_rpt_typical-subtyp"/>
</dbReference>
<reference evidence="3 4" key="2">
    <citation type="journal article" date="2017" name="Antonie Van Leeuwenhoek">
        <title>Rhizobium rhizosphaerae sp. nov., a novel species isolated from rice rhizosphere.</title>
        <authorList>
            <person name="Zhao J.J."/>
            <person name="Zhang J."/>
            <person name="Zhang R.J."/>
            <person name="Zhang C.W."/>
            <person name="Yin H.Q."/>
            <person name="Zhang X.X."/>
        </authorList>
    </citation>
    <scope>NUCLEOTIDE SEQUENCE [LARGE SCALE GENOMIC DNA]</scope>
    <source>
        <strain evidence="3 4">ACAM 611</strain>
    </source>
</reference>
<evidence type="ECO:0008006" key="5">
    <source>
        <dbReference type="Google" id="ProtNLM"/>
    </source>
</evidence>
<evidence type="ECO:0000313" key="4">
    <source>
        <dbReference type="Proteomes" id="UP000053586"/>
    </source>
</evidence>
<comment type="caution">
    <text evidence="3">The sequence shown here is derived from an EMBL/GenBank/DDBJ whole genome shotgun (WGS) entry which is preliminary data.</text>
</comment>
<accession>H5TD39</accession>
<dbReference type="AlphaFoldDB" id="H5TD39"/>
<dbReference type="GO" id="GO:0005737">
    <property type="term" value="C:cytoplasm"/>
    <property type="evidence" value="ECO:0007669"/>
    <property type="project" value="TreeGrafter"/>
</dbReference>
<reference evidence="3 4" key="1">
    <citation type="journal article" date="2012" name="J. Bacteriol.">
        <title>Genome sequence of proteorhodopsin-containing sea ice bacterium Glaciecola punicea ACAM 611T.</title>
        <authorList>
            <person name="Qin Q.-L."/>
            <person name="Xie B.-B."/>
            <person name="Shu Y.-L."/>
            <person name="Rong J.-C."/>
            <person name="Zhao D.-L."/>
            <person name="Zhang X.-Y."/>
            <person name="Chen X.-L."/>
            <person name="Zhou B.-C."/>
            <person name="Zhanga Y.-Z."/>
        </authorList>
    </citation>
    <scope>NUCLEOTIDE SEQUENCE [LARGE SCALE GENOMIC DNA]</scope>
    <source>
        <strain evidence="3 4">ACAM 611</strain>
    </source>
</reference>
<evidence type="ECO:0000256" key="2">
    <source>
        <dbReference type="ARBA" id="ARBA00022737"/>
    </source>
</evidence>
<organism evidence="3 4">
    <name type="scientific">Glaciecola punicea ACAM 611</name>
    <dbReference type="NCBI Taxonomy" id="1121923"/>
    <lineage>
        <taxon>Bacteria</taxon>
        <taxon>Pseudomonadati</taxon>
        <taxon>Pseudomonadota</taxon>
        <taxon>Gammaproteobacteria</taxon>
        <taxon>Alteromonadales</taxon>
        <taxon>Alteromonadaceae</taxon>
        <taxon>Glaciecola</taxon>
    </lineage>
</organism>
<protein>
    <recommendedName>
        <fullName evidence="5">Leucine-rich repeat domain-containing protein</fullName>
    </recommendedName>
</protein>
<dbReference type="PANTHER" id="PTHR48051:SF48">
    <property type="entry name" value="MULTIFUNCTIONAL ROCO FAMILY SIGNALING REGULATOR 1"/>
    <property type="match status" value="1"/>
</dbReference>
<dbReference type="InterPro" id="IPR032675">
    <property type="entry name" value="LRR_dom_sf"/>
</dbReference>
<name>H5TD39_9ALTE</name>